<evidence type="ECO:0000313" key="6">
    <source>
        <dbReference type="EMBL" id="MDI3405138.1"/>
    </source>
</evidence>
<feature type="transmembrane region" description="Helical" evidence="5">
    <location>
        <begin position="95"/>
        <end position="114"/>
    </location>
</feature>
<sequence>MSVAYIVLAVLLSLMLVVSGRGKLVRDPKVMPALETVGVSAGMLPVLAALEFAGALGLLIGIGFRPLGVAAAVGVVLYFFGAVVAHLRVKDVKGTPGAGVLLVVSAAALALAAATV</sequence>
<evidence type="ECO:0000313" key="7">
    <source>
        <dbReference type="Proteomes" id="UP001223978"/>
    </source>
</evidence>
<dbReference type="RefSeq" id="WP_282543084.1">
    <property type="nucleotide sequence ID" value="NZ_JASCIQ010000014.1"/>
</dbReference>
<dbReference type="Pfam" id="PF13564">
    <property type="entry name" value="DoxX_2"/>
    <property type="match status" value="1"/>
</dbReference>
<keyword evidence="4 5" id="KW-0472">Membrane</keyword>
<evidence type="ECO:0000256" key="3">
    <source>
        <dbReference type="ARBA" id="ARBA00022989"/>
    </source>
</evidence>
<keyword evidence="2 5" id="KW-0812">Transmembrane</keyword>
<evidence type="ECO:0000256" key="1">
    <source>
        <dbReference type="ARBA" id="ARBA00004141"/>
    </source>
</evidence>
<keyword evidence="3 5" id="KW-1133">Transmembrane helix</keyword>
<evidence type="ECO:0000256" key="5">
    <source>
        <dbReference type="SAM" id="Phobius"/>
    </source>
</evidence>
<reference evidence="6 7" key="1">
    <citation type="submission" date="2023-05" db="EMBL/GenBank/DDBJ databases">
        <title>Draft genome sequence of Streptomyces sp. B-S-A6 isolated from a cave soil in Thailand.</title>
        <authorList>
            <person name="Chamroensaksri N."/>
            <person name="Muangham S."/>
        </authorList>
    </citation>
    <scope>NUCLEOTIDE SEQUENCE [LARGE SCALE GENOMIC DNA]</scope>
    <source>
        <strain evidence="6 7">B-S-A6</strain>
    </source>
</reference>
<proteinExistence type="predicted"/>
<feature type="transmembrane region" description="Helical" evidence="5">
    <location>
        <begin position="69"/>
        <end position="89"/>
    </location>
</feature>
<dbReference type="EMBL" id="JASCIQ010000014">
    <property type="protein sequence ID" value="MDI3405138.1"/>
    <property type="molecule type" value="Genomic_DNA"/>
</dbReference>
<evidence type="ECO:0000256" key="2">
    <source>
        <dbReference type="ARBA" id="ARBA00022692"/>
    </source>
</evidence>
<dbReference type="InterPro" id="IPR032808">
    <property type="entry name" value="DoxX"/>
</dbReference>
<gene>
    <name evidence="6" type="ORF">QIS96_15085</name>
</gene>
<accession>A0ABT6SAB7</accession>
<comment type="caution">
    <text evidence="6">The sequence shown here is derived from an EMBL/GenBank/DDBJ whole genome shotgun (WGS) entry which is preliminary data.</text>
</comment>
<protein>
    <submittedName>
        <fullName evidence="6">DoxX family protein</fullName>
    </submittedName>
</protein>
<dbReference type="Proteomes" id="UP001223978">
    <property type="component" value="Unassembled WGS sequence"/>
</dbReference>
<name>A0ABT6SAB7_9ACTN</name>
<evidence type="ECO:0000256" key="4">
    <source>
        <dbReference type="ARBA" id="ARBA00023136"/>
    </source>
</evidence>
<comment type="subcellular location">
    <subcellularLocation>
        <location evidence="1">Membrane</location>
        <topology evidence="1">Multi-pass membrane protein</topology>
    </subcellularLocation>
</comment>
<feature type="transmembrane region" description="Helical" evidence="5">
    <location>
        <begin position="43"/>
        <end position="62"/>
    </location>
</feature>
<keyword evidence="7" id="KW-1185">Reference proteome</keyword>
<organism evidence="6 7">
    <name type="scientific">Streptomyces cavernicola</name>
    <dbReference type="NCBI Taxonomy" id="3043613"/>
    <lineage>
        <taxon>Bacteria</taxon>
        <taxon>Bacillati</taxon>
        <taxon>Actinomycetota</taxon>
        <taxon>Actinomycetes</taxon>
        <taxon>Kitasatosporales</taxon>
        <taxon>Streptomycetaceae</taxon>
        <taxon>Streptomyces</taxon>
    </lineage>
</organism>